<evidence type="ECO:0000313" key="1">
    <source>
        <dbReference type="EMBL" id="MDO7928913.1"/>
    </source>
</evidence>
<dbReference type="Proteomes" id="UP001223016">
    <property type="component" value="Unassembled WGS sequence"/>
</dbReference>
<dbReference type="EMBL" id="JAUQOO010000016">
    <property type="protein sequence ID" value="MDO7928913.1"/>
    <property type="molecule type" value="Genomic_DNA"/>
</dbReference>
<gene>
    <name evidence="1" type="ORF">Q6A51_19175</name>
</gene>
<sequence length="454" mass="51382">MTVIKYSRSLPNYPLQWVSAEAEEIIGAQMVNADASDSHALRLIECVAHVSETTLGATCLTDGSIEKVVGLLVAALKDGSLVELGSLIRRRYIRKFTSLLVPDPSNDSTFDSEHISDGAAENWGRMLAACSKDTLRYWGGWPLFSRKRHTKYLNIQQVWISHGSAFAEQVYGALHSYYLKQARPATAVHNRVLNHIALNQDKWPVEAFQDPDRVSELFTDVMNDSFLDMYDRDRDTDAYARIWNTSMLCFEQSLIARDIWAAPYDGLPRAPVNGSDTRHWHRVGKDGGEFIGKTITRAPVEVTDEHAMKILFEDVQSDLKIVLDWAQDRAHNLRERAVLRRYIGTRSDTNTVLADHSPGYISECRTIETDGFSSDTNYINATYGKFLKAELSCNFGLPISHSLFPFQLLLVNQQPAITPTFLYDLRLFKPNGDPYGFRRIDGVYYVAADRKLTQ</sequence>
<keyword evidence="2" id="KW-1185">Reference proteome</keyword>
<dbReference type="RefSeq" id="WP_304575490.1">
    <property type="nucleotide sequence ID" value="NZ_JAUQOO010000016.1"/>
</dbReference>
<organism evidence="1 2">
    <name type="scientific">Pseudomonas serbiensis</name>
    <dbReference type="NCBI Taxonomy" id="3064350"/>
    <lineage>
        <taxon>Bacteria</taxon>
        <taxon>Pseudomonadati</taxon>
        <taxon>Pseudomonadota</taxon>
        <taxon>Gammaproteobacteria</taxon>
        <taxon>Pseudomonadales</taxon>
        <taxon>Pseudomonadaceae</taxon>
        <taxon>Pseudomonas</taxon>
    </lineage>
</organism>
<name>A0ABT9CTT5_9PSED</name>
<proteinExistence type="predicted"/>
<protein>
    <submittedName>
        <fullName evidence="1">Uncharacterized protein</fullName>
    </submittedName>
</protein>
<evidence type="ECO:0000313" key="2">
    <source>
        <dbReference type="Proteomes" id="UP001223016"/>
    </source>
</evidence>
<reference evidence="1 2" key="1">
    <citation type="submission" date="2023-07" db="EMBL/GenBank/DDBJ databases">
        <title>Identification of four novel Pseudomonas species associated with bacterial leaf spot of cucurbits.</title>
        <authorList>
            <person name="Fullem K.R."/>
        </authorList>
    </citation>
    <scope>NUCLEOTIDE SEQUENCE [LARGE SCALE GENOMIC DNA]</scope>
    <source>
        <strain evidence="1 2">KFB 138</strain>
    </source>
</reference>
<comment type="caution">
    <text evidence="1">The sequence shown here is derived from an EMBL/GenBank/DDBJ whole genome shotgun (WGS) entry which is preliminary data.</text>
</comment>
<accession>A0ABT9CTT5</accession>